<dbReference type="InterPro" id="IPR044068">
    <property type="entry name" value="CB"/>
</dbReference>
<organism evidence="7 8">
    <name type="scientific">Sulfobacillus benefaciens</name>
    <dbReference type="NCBI Taxonomy" id="453960"/>
    <lineage>
        <taxon>Bacteria</taxon>
        <taxon>Bacillati</taxon>
        <taxon>Bacillota</taxon>
        <taxon>Clostridia</taxon>
        <taxon>Eubacteriales</taxon>
        <taxon>Clostridiales Family XVII. Incertae Sedis</taxon>
        <taxon>Sulfobacillus</taxon>
    </lineage>
</organism>
<evidence type="ECO:0000256" key="4">
    <source>
        <dbReference type="SAM" id="MobiDB-lite"/>
    </source>
</evidence>
<feature type="domain" description="Core-binding (CB)" evidence="6">
    <location>
        <begin position="75"/>
        <end position="158"/>
    </location>
</feature>
<reference evidence="7 8" key="1">
    <citation type="journal article" date="2014" name="BMC Genomics">
        <title>Comparison of environmental and isolate Sulfobacillus genomes reveals diverse carbon, sulfur, nitrogen, and hydrogen metabolisms.</title>
        <authorList>
            <person name="Justice N.B."/>
            <person name="Norman A."/>
            <person name="Brown C.T."/>
            <person name="Singh A."/>
            <person name="Thomas B.C."/>
            <person name="Banfield J.F."/>
        </authorList>
    </citation>
    <scope>NUCLEOTIDE SEQUENCE [LARGE SCALE GENOMIC DNA]</scope>
    <source>
        <strain evidence="7">AMDSBA1</strain>
    </source>
</reference>
<dbReference type="InterPro" id="IPR050090">
    <property type="entry name" value="Tyrosine_recombinase_XerCD"/>
</dbReference>
<evidence type="ECO:0000313" key="8">
    <source>
        <dbReference type="Proteomes" id="UP000242699"/>
    </source>
</evidence>
<feature type="domain" description="Tyr recombinase" evidence="5">
    <location>
        <begin position="180"/>
        <end position="379"/>
    </location>
</feature>
<dbReference type="PANTHER" id="PTHR30349">
    <property type="entry name" value="PHAGE INTEGRASE-RELATED"/>
    <property type="match status" value="1"/>
</dbReference>
<accession>A0A2T2WNP4</accession>
<dbReference type="Gene3D" id="1.10.150.130">
    <property type="match status" value="1"/>
</dbReference>
<evidence type="ECO:0000256" key="3">
    <source>
        <dbReference type="PROSITE-ProRule" id="PRU01248"/>
    </source>
</evidence>
<keyword evidence="1 3" id="KW-0238">DNA-binding</keyword>
<keyword evidence="2" id="KW-0233">DNA recombination</keyword>
<proteinExistence type="predicted"/>
<dbReference type="GO" id="GO:0015074">
    <property type="term" value="P:DNA integration"/>
    <property type="evidence" value="ECO:0007669"/>
    <property type="project" value="InterPro"/>
</dbReference>
<dbReference type="InterPro" id="IPR011010">
    <property type="entry name" value="DNA_brk_join_enz"/>
</dbReference>
<dbReference type="PANTHER" id="PTHR30349:SF91">
    <property type="entry name" value="INTA PROTEIN"/>
    <property type="match status" value="1"/>
</dbReference>
<evidence type="ECO:0000256" key="2">
    <source>
        <dbReference type="ARBA" id="ARBA00023172"/>
    </source>
</evidence>
<evidence type="ECO:0000259" key="5">
    <source>
        <dbReference type="PROSITE" id="PS51898"/>
    </source>
</evidence>
<dbReference type="GO" id="GO:0006310">
    <property type="term" value="P:DNA recombination"/>
    <property type="evidence" value="ECO:0007669"/>
    <property type="project" value="UniProtKB-KW"/>
</dbReference>
<dbReference type="InterPro" id="IPR013762">
    <property type="entry name" value="Integrase-like_cat_sf"/>
</dbReference>
<name>A0A2T2WNP4_9FIRM</name>
<dbReference type="Pfam" id="PF00589">
    <property type="entry name" value="Phage_integrase"/>
    <property type="match status" value="1"/>
</dbReference>
<evidence type="ECO:0000256" key="1">
    <source>
        <dbReference type="ARBA" id="ARBA00023125"/>
    </source>
</evidence>
<evidence type="ECO:0000313" key="7">
    <source>
        <dbReference type="EMBL" id="PSR23852.1"/>
    </source>
</evidence>
<gene>
    <name evidence="7" type="ORF">C7B43_19815</name>
</gene>
<dbReference type="PROSITE" id="PS51898">
    <property type="entry name" value="TYR_RECOMBINASE"/>
    <property type="match status" value="1"/>
</dbReference>
<dbReference type="PROSITE" id="PS51900">
    <property type="entry name" value="CB"/>
    <property type="match status" value="1"/>
</dbReference>
<dbReference type="EMBL" id="PXYT01000089">
    <property type="protein sequence ID" value="PSR23852.1"/>
    <property type="molecule type" value="Genomic_DNA"/>
</dbReference>
<dbReference type="AlphaFoldDB" id="A0A2T2WNP4"/>
<protein>
    <submittedName>
        <fullName evidence="7">Site-specific integrase</fullName>
    </submittedName>
</protein>
<dbReference type="GO" id="GO:0003677">
    <property type="term" value="F:DNA binding"/>
    <property type="evidence" value="ECO:0007669"/>
    <property type="project" value="UniProtKB-UniRule"/>
</dbReference>
<sequence length="403" mass="46100">MPNRPKEPHAKDPRKLKTKGKIERWQARVTYYDPDTGKRRETSQTFATEREAKKWGREQEMQYRQDPNHRAPSDETLGDYLTRWLNDVAAGRVRDTTLIAYRRYVKPIMTRHIAQKPLKSLIALDFQAIYTEMTKAGKAPMTVRHTHTVVRAALGDAVEWGMMPFNPVDRAKPPRKTSAPIETAPTPDEAKILLAVADTHRLKALWYTLALSGCRRGEALGLQWTDIDEDKKLIYIRRALTSDGSLRSIHEPKTAQGRRTLAVTPYLLELLSQHRHQQKLERLAKGVLWKNSEGYVFVTRDGGVLWPNDVWATFKRLLKKAGLRQDIRIHDLRHAMASFWLANGVPIKVVSERLGHANIAITLQIYGHLLPNMQSEAATEMEALLLKPDTPSPFHPHEHPKTP</sequence>
<dbReference type="CDD" id="cd01189">
    <property type="entry name" value="INT_ICEBs1_C_like"/>
    <property type="match status" value="1"/>
</dbReference>
<feature type="region of interest" description="Disordered" evidence="4">
    <location>
        <begin position="1"/>
        <end position="21"/>
    </location>
</feature>
<dbReference type="InterPro" id="IPR002104">
    <property type="entry name" value="Integrase_catalytic"/>
</dbReference>
<dbReference type="Gene3D" id="1.10.443.10">
    <property type="entry name" value="Intergrase catalytic core"/>
    <property type="match status" value="1"/>
</dbReference>
<dbReference type="SUPFAM" id="SSF56349">
    <property type="entry name" value="DNA breaking-rejoining enzymes"/>
    <property type="match status" value="1"/>
</dbReference>
<dbReference type="Proteomes" id="UP000242699">
    <property type="component" value="Unassembled WGS sequence"/>
</dbReference>
<dbReference type="InterPro" id="IPR010998">
    <property type="entry name" value="Integrase_recombinase_N"/>
</dbReference>
<evidence type="ECO:0000259" key="6">
    <source>
        <dbReference type="PROSITE" id="PS51900"/>
    </source>
</evidence>
<comment type="caution">
    <text evidence="7">The sequence shown here is derived from an EMBL/GenBank/DDBJ whole genome shotgun (WGS) entry which is preliminary data.</text>
</comment>